<accession>A0A9J7Y8I0</accession>
<sequence length="58" mass="6727">CCLWLTEYTVCTVEKSLLLWRVPVNHKCKYICECVCVCLSSAILQTVFKVLFNLNLNK</sequence>
<reference evidence="1" key="2">
    <citation type="submission" date="2025-09" db="UniProtKB">
        <authorList>
            <consortium name="Ensembl"/>
        </authorList>
    </citation>
    <scope>IDENTIFICATION</scope>
</reference>
<organism evidence="1 2">
    <name type="scientific">Cyprinus carpio carpio</name>
    <dbReference type="NCBI Taxonomy" id="630221"/>
    <lineage>
        <taxon>Eukaryota</taxon>
        <taxon>Metazoa</taxon>
        <taxon>Chordata</taxon>
        <taxon>Craniata</taxon>
        <taxon>Vertebrata</taxon>
        <taxon>Euteleostomi</taxon>
        <taxon>Actinopterygii</taxon>
        <taxon>Neopterygii</taxon>
        <taxon>Teleostei</taxon>
        <taxon>Ostariophysi</taxon>
        <taxon>Cypriniformes</taxon>
        <taxon>Cyprinidae</taxon>
        <taxon>Cyprininae</taxon>
        <taxon>Cyprinus</taxon>
    </lineage>
</organism>
<keyword evidence="2" id="KW-1185">Reference proteome</keyword>
<protein>
    <submittedName>
        <fullName evidence="1">Uncharacterized protein</fullName>
    </submittedName>
</protein>
<name>A0A9J7Y8I0_CYPCA</name>
<evidence type="ECO:0000313" key="2">
    <source>
        <dbReference type="Proteomes" id="UP001108240"/>
    </source>
</evidence>
<dbReference type="AlphaFoldDB" id="A0A9J7Y8I0"/>
<proteinExistence type="predicted"/>
<dbReference type="Proteomes" id="UP001108240">
    <property type="component" value="Unplaced"/>
</dbReference>
<reference evidence="1" key="1">
    <citation type="submission" date="2025-08" db="UniProtKB">
        <authorList>
            <consortium name="Ensembl"/>
        </authorList>
    </citation>
    <scope>IDENTIFICATION</scope>
</reference>
<dbReference type="Ensembl" id="ENSCCRT00000108949.1">
    <property type="protein sequence ID" value="ENSCCRP00000116362.1"/>
    <property type="gene ID" value="ENSCCRG00000076235.1"/>
</dbReference>
<evidence type="ECO:0000313" key="1">
    <source>
        <dbReference type="Ensembl" id="ENSCCRP00000116362.1"/>
    </source>
</evidence>